<protein>
    <submittedName>
        <fullName evidence="1">Uncharacterized protein</fullName>
    </submittedName>
</protein>
<dbReference type="Proteomes" id="UP001189429">
    <property type="component" value="Unassembled WGS sequence"/>
</dbReference>
<evidence type="ECO:0000313" key="2">
    <source>
        <dbReference type="Proteomes" id="UP001189429"/>
    </source>
</evidence>
<feature type="non-terminal residue" evidence="1">
    <location>
        <position position="101"/>
    </location>
</feature>
<name>A0ABN9TJQ4_9DINO</name>
<keyword evidence="2" id="KW-1185">Reference proteome</keyword>
<proteinExistence type="predicted"/>
<reference evidence="1" key="1">
    <citation type="submission" date="2023-10" db="EMBL/GenBank/DDBJ databases">
        <authorList>
            <person name="Chen Y."/>
            <person name="Shah S."/>
            <person name="Dougan E. K."/>
            <person name="Thang M."/>
            <person name="Chan C."/>
        </authorList>
    </citation>
    <scope>NUCLEOTIDE SEQUENCE [LARGE SCALE GENOMIC DNA]</scope>
</reference>
<comment type="caution">
    <text evidence="1">The sequence shown here is derived from an EMBL/GenBank/DDBJ whole genome shotgun (WGS) entry which is preliminary data.</text>
</comment>
<gene>
    <name evidence="1" type="ORF">PCOR1329_LOCUS39239</name>
</gene>
<organism evidence="1 2">
    <name type="scientific">Prorocentrum cordatum</name>
    <dbReference type="NCBI Taxonomy" id="2364126"/>
    <lineage>
        <taxon>Eukaryota</taxon>
        <taxon>Sar</taxon>
        <taxon>Alveolata</taxon>
        <taxon>Dinophyceae</taxon>
        <taxon>Prorocentrales</taxon>
        <taxon>Prorocentraceae</taxon>
        <taxon>Prorocentrum</taxon>
    </lineage>
</organism>
<dbReference type="EMBL" id="CAUYUJ010014738">
    <property type="protein sequence ID" value="CAK0845439.1"/>
    <property type="molecule type" value="Genomic_DNA"/>
</dbReference>
<accession>A0ABN9TJQ4</accession>
<evidence type="ECO:0000313" key="1">
    <source>
        <dbReference type="EMBL" id="CAK0845439.1"/>
    </source>
</evidence>
<sequence length="101" mass="10967">MIVPSRPASWDVMRSSAPTARAARHAKRQLLVIGVRVPDQASPLEVARVSGASGQADVVELIFFDLLFFLPDRAGRGGCPEAPELLAGLDAPEQEEHEHER</sequence>